<dbReference type="PANTHER" id="PTHR36930:SF1">
    <property type="entry name" value="MOSC DOMAIN-CONTAINING PROTEIN"/>
    <property type="match status" value="1"/>
</dbReference>
<gene>
    <name evidence="2" type="ORF">SAMN05421759_104109</name>
</gene>
<dbReference type="AlphaFoldDB" id="A0A1N7M9H3"/>
<proteinExistence type="predicted"/>
<name>A0A1N7M9H3_9RHOB</name>
<dbReference type="PANTHER" id="PTHR36930">
    <property type="entry name" value="METAL-SULFUR CLUSTER BIOSYNTHESIS PROTEINS YUAD-RELATED"/>
    <property type="match status" value="1"/>
</dbReference>
<feature type="domain" description="MOSC" evidence="1">
    <location>
        <begin position="107"/>
        <end position="247"/>
    </location>
</feature>
<dbReference type="SUPFAM" id="SSF50800">
    <property type="entry name" value="PK beta-barrel domain-like"/>
    <property type="match status" value="1"/>
</dbReference>
<dbReference type="RefSeq" id="WP_076447384.1">
    <property type="nucleotide sequence ID" value="NZ_FTOQ01000004.1"/>
</dbReference>
<accession>A0A1N7M9H3</accession>
<dbReference type="PROSITE" id="PS51340">
    <property type="entry name" value="MOSC"/>
    <property type="match status" value="1"/>
</dbReference>
<dbReference type="InterPro" id="IPR005303">
    <property type="entry name" value="MOCOS_middle"/>
</dbReference>
<dbReference type="InterPro" id="IPR052716">
    <property type="entry name" value="MOSC_domain"/>
</dbReference>
<reference evidence="3" key="1">
    <citation type="submission" date="2017-01" db="EMBL/GenBank/DDBJ databases">
        <authorList>
            <person name="Varghese N."/>
            <person name="Submissions S."/>
        </authorList>
    </citation>
    <scope>NUCLEOTIDE SEQUENCE [LARGE SCALE GENOMIC DNA]</scope>
    <source>
        <strain evidence="3">DSM 29430</strain>
    </source>
</reference>
<evidence type="ECO:0000313" key="3">
    <source>
        <dbReference type="Proteomes" id="UP000186684"/>
    </source>
</evidence>
<dbReference type="InterPro" id="IPR011037">
    <property type="entry name" value="Pyrv_Knase-like_insert_dom_sf"/>
</dbReference>
<dbReference type="GO" id="GO:0030151">
    <property type="term" value="F:molybdenum ion binding"/>
    <property type="evidence" value="ECO:0007669"/>
    <property type="project" value="InterPro"/>
</dbReference>
<evidence type="ECO:0000313" key="2">
    <source>
        <dbReference type="EMBL" id="SIS82746.1"/>
    </source>
</evidence>
<dbReference type="Proteomes" id="UP000186684">
    <property type="component" value="Unassembled WGS sequence"/>
</dbReference>
<organism evidence="2 3">
    <name type="scientific">Roseivivax lentus</name>
    <dbReference type="NCBI Taxonomy" id="633194"/>
    <lineage>
        <taxon>Bacteria</taxon>
        <taxon>Pseudomonadati</taxon>
        <taxon>Pseudomonadota</taxon>
        <taxon>Alphaproteobacteria</taxon>
        <taxon>Rhodobacterales</taxon>
        <taxon>Roseobacteraceae</taxon>
        <taxon>Roseivivax</taxon>
    </lineage>
</organism>
<sequence>MTGRVTSLWRHPIKSLGREALEAVSLAAGEIIPGDRRWAVAHDAAQVNGDAWAPCMNFSRVAQSPGMMAVTAEFDDTTGKVTLSHPDLPSLTADPDNEGAAIVAWMAPLVPENRPRPARVVRAAHPGWTDSGFPSVTLCNLTSHRAVEQRLGQTLSIHRWRGNIWLDGLAPWEEFDWLDRKVRIGDAVLQVRERTDRCRATTANPETGKIDADTLGALESWNHQDFSVRAEVIEGGTVALGAGLEIVT</sequence>
<keyword evidence="3" id="KW-1185">Reference proteome</keyword>
<dbReference type="GO" id="GO:0030170">
    <property type="term" value="F:pyridoxal phosphate binding"/>
    <property type="evidence" value="ECO:0007669"/>
    <property type="project" value="InterPro"/>
</dbReference>
<dbReference type="Pfam" id="PF03476">
    <property type="entry name" value="MOSC_N"/>
    <property type="match status" value="1"/>
</dbReference>
<protein>
    <recommendedName>
        <fullName evidence="1">MOSC domain-containing protein</fullName>
    </recommendedName>
</protein>
<evidence type="ECO:0000259" key="1">
    <source>
        <dbReference type="PROSITE" id="PS51340"/>
    </source>
</evidence>
<dbReference type="OrthoDB" id="581532at2"/>
<dbReference type="GO" id="GO:0003824">
    <property type="term" value="F:catalytic activity"/>
    <property type="evidence" value="ECO:0007669"/>
    <property type="project" value="InterPro"/>
</dbReference>
<dbReference type="STRING" id="633194.SAMN05421759_104109"/>
<dbReference type="EMBL" id="FTOQ01000004">
    <property type="protein sequence ID" value="SIS82746.1"/>
    <property type="molecule type" value="Genomic_DNA"/>
</dbReference>
<dbReference type="InterPro" id="IPR005302">
    <property type="entry name" value="MoCF_Sase_C"/>
</dbReference>
<dbReference type="Pfam" id="PF03473">
    <property type="entry name" value="MOSC"/>
    <property type="match status" value="1"/>
</dbReference>